<evidence type="ECO:0000256" key="5">
    <source>
        <dbReference type="ARBA" id="ARBA00022679"/>
    </source>
</evidence>
<dbReference type="AlphaFoldDB" id="K8EMN5"/>
<dbReference type="GeneID" id="19012263"/>
<gene>
    <name evidence="14" type="ordered locus">Bathy13g00280</name>
</gene>
<comment type="pathway">
    <text evidence="2">Protein modification; protein glycosylation.</text>
</comment>
<evidence type="ECO:0000313" key="14">
    <source>
        <dbReference type="EMBL" id="CCO19457.1"/>
    </source>
</evidence>
<comment type="subcellular location">
    <subcellularLocation>
        <location evidence="1 12">Endoplasmic reticulum membrane</location>
        <topology evidence="1 12">Multi-pass membrane protein</topology>
    </subcellularLocation>
</comment>
<feature type="transmembrane region" description="Helical" evidence="12">
    <location>
        <begin position="213"/>
        <end position="229"/>
    </location>
</feature>
<feature type="transmembrane region" description="Helical" evidence="12">
    <location>
        <begin position="184"/>
        <end position="201"/>
    </location>
</feature>
<feature type="region of interest" description="Disordered" evidence="13">
    <location>
        <begin position="582"/>
        <end position="615"/>
    </location>
</feature>
<evidence type="ECO:0000256" key="2">
    <source>
        <dbReference type="ARBA" id="ARBA00004922"/>
    </source>
</evidence>
<dbReference type="EMBL" id="FO082266">
    <property type="protein sequence ID" value="CCO19457.1"/>
    <property type="molecule type" value="Genomic_DNA"/>
</dbReference>
<evidence type="ECO:0000256" key="6">
    <source>
        <dbReference type="ARBA" id="ARBA00022692"/>
    </source>
</evidence>
<dbReference type="eggNOG" id="KOG2516">
    <property type="taxonomic scope" value="Eukaryota"/>
</dbReference>
<name>K8EMN5_9CHLO</name>
<evidence type="ECO:0000256" key="8">
    <source>
        <dbReference type="ARBA" id="ARBA00022989"/>
    </source>
</evidence>
<feature type="transmembrane region" description="Helical" evidence="12">
    <location>
        <begin position="260"/>
        <end position="280"/>
    </location>
</feature>
<evidence type="ECO:0000256" key="3">
    <source>
        <dbReference type="ARBA" id="ARBA00007063"/>
    </source>
</evidence>
<comment type="similarity">
    <text evidence="3 12">Belongs to the glycosyltransferase 22 family.</text>
</comment>
<dbReference type="PANTHER" id="PTHR22760:SF1">
    <property type="entry name" value="DOL-P-MAN:MAN(7)GLCNAC(2)-PP-DOL ALPHA-1,6-MANNOSYLTRANSFERASE"/>
    <property type="match status" value="1"/>
</dbReference>
<sequence>MRVRKRLLRTISHELFDLFFFLLVLAYVRVAPYTKVEESFNTQATHDVIFHANELNVWDHKEFPGVVPRTFLGPLVLGKMTKILARAMELVVNSNPVTKRVFRNEKIWGELKHLVETLNEEETFVRTKMHYQVIMRMILGCASTLSLHKFHTVIGKNFGNDVAVYASALALAQFHLAFYASRPLPNIFAFALTTFALSLWLEERRGLKINSSVLDTLAIMVVSMVVAVFRCDNILLLAPLGIHVTLFRMTDIYDASLRIIANVMAMVTVIVAFAYTSITIDSRHWDQEYLWPEWEVLSFNNPMGANRSHHYGTKPFLWYAYSALPRMLLIAYPLSMYGFKHERRCRSAFMIASFFVFAYSFLGHKELRFLFPVLPLFNFCAACGMHRLNLNRKKSIKGNFLHALAWMGVIVSCAVSIGVFAKASIANYPGGEALAAFHELNPEHNTLGHVRIHIDDHCAQTGASRFGQAYHDHNVIVYNKRQDHEHEGHLHAMLHDDGSRGHDWLINEYKKMPGYEIMRNITGFTGVKLNKKFPFWPPLLVEKDVRVKVWRRRHGDARHWFEKNNREDAFDHQQEMIWAHSGARQHDDNHPYRKDPGNRPDSWTSSDDDSYKKNK</sequence>
<dbReference type="GO" id="GO:0052917">
    <property type="term" value="F:dol-P-Man:Man(7)GlcNAc(2)-PP-Dol alpha-1,6-mannosyltransferase activity"/>
    <property type="evidence" value="ECO:0007669"/>
    <property type="project" value="UniProtKB-EC"/>
</dbReference>
<evidence type="ECO:0000256" key="13">
    <source>
        <dbReference type="SAM" id="MobiDB-lite"/>
    </source>
</evidence>
<accession>K8EMN5</accession>
<evidence type="ECO:0000256" key="1">
    <source>
        <dbReference type="ARBA" id="ARBA00004477"/>
    </source>
</evidence>
<reference evidence="14 15" key="1">
    <citation type="submission" date="2011-10" db="EMBL/GenBank/DDBJ databases">
        <authorList>
            <person name="Genoscope - CEA"/>
        </authorList>
    </citation>
    <scope>NUCLEOTIDE SEQUENCE [LARGE SCALE GENOMIC DNA]</scope>
    <source>
        <strain evidence="14 15">RCC 1105</strain>
    </source>
</reference>
<dbReference type="GO" id="GO:0006487">
    <property type="term" value="P:protein N-linked glycosylation"/>
    <property type="evidence" value="ECO:0007669"/>
    <property type="project" value="TreeGrafter"/>
</dbReference>
<feature type="transmembrane region" description="Helical" evidence="12">
    <location>
        <begin position="316"/>
        <end position="335"/>
    </location>
</feature>
<comment type="function">
    <text evidence="10">Mannosyltransferase that operates in the biosynthetic pathway of dolichol-linked oligosaccharides, the glycan precursors employed in protein asparagine (N)-glycosylation. The assembly of dolichol-linked oligosaccharides begins on the cytosolic side of the endoplasmic reticulum membrane and finishes in its lumen. The sequential addition of sugars to dolichol pyrophosphate produces dolichol-linked oligosaccharides containing fourteen sugars, including two GlcNAcs, nine mannoses and three glucoses. Once assembled, the oligosaccharide is transferred from the lipid to nascent proteins by oligosaccharyltransferases. In the lumen of the endoplasmic reticulum, adds the eighth mannose residue in an alpha-1,6 linkage onto Man(7)GlcNAc(2)-PP-dolichol to produce Man(8)GlcNAc(2)-PP-dolichol.</text>
</comment>
<protein>
    <recommendedName>
        <fullName evidence="12">Mannosyltransferase</fullName>
        <ecNumber evidence="12">2.4.1.-</ecNumber>
    </recommendedName>
</protein>
<keyword evidence="5" id="KW-0808">Transferase</keyword>
<evidence type="ECO:0000256" key="4">
    <source>
        <dbReference type="ARBA" id="ARBA00022676"/>
    </source>
</evidence>
<feature type="compositionally biased region" description="Basic and acidic residues" evidence="13">
    <location>
        <begin position="584"/>
        <end position="598"/>
    </location>
</feature>
<feature type="transmembrane region" description="Helical" evidence="12">
    <location>
        <begin position="369"/>
        <end position="388"/>
    </location>
</feature>
<keyword evidence="4 12" id="KW-0328">Glycosyltransferase</keyword>
<dbReference type="GO" id="GO:0005789">
    <property type="term" value="C:endoplasmic reticulum membrane"/>
    <property type="evidence" value="ECO:0007669"/>
    <property type="project" value="UniProtKB-SubCell"/>
</dbReference>
<dbReference type="EC" id="2.4.1.-" evidence="12"/>
<dbReference type="UniPathway" id="UPA00378"/>
<dbReference type="PANTHER" id="PTHR22760">
    <property type="entry name" value="GLYCOSYLTRANSFERASE"/>
    <property type="match status" value="1"/>
</dbReference>
<keyword evidence="7 12" id="KW-0256">Endoplasmic reticulum</keyword>
<keyword evidence="8 12" id="KW-1133">Transmembrane helix</keyword>
<keyword evidence="15" id="KW-1185">Reference proteome</keyword>
<keyword evidence="6 12" id="KW-0812">Transmembrane</keyword>
<proteinExistence type="inferred from homology"/>
<feature type="transmembrane region" description="Helical" evidence="12">
    <location>
        <begin position="400"/>
        <end position="421"/>
    </location>
</feature>
<evidence type="ECO:0000256" key="10">
    <source>
        <dbReference type="ARBA" id="ARBA00044721"/>
    </source>
</evidence>
<evidence type="ECO:0000256" key="7">
    <source>
        <dbReference type="ARBA" id="ARBA00022824"/>
    </source>
</evidence>
<dbReference type="Proteomes" id="UP000198341">
    <property type="component" value="Chromosome 13"/>
</dbReference>
<dbReference type="STRING" id="41875.K8EMN5"/>
<dbReference type="OrthoDB" id="19039at2759"/>
<evidence type="ECO:0000256" key="9">
    <source>
        <dbReference type="ARBA" id="ARBA00023136"/>
    </source>
</evidence>
<dbReference type="RefSeq" id="XP_007509654.1">
    <property type="nucleotide sequence ID" value="XM_007509592.1"/>
</dbReference>
<dbReference type="InterPro" id="IPR005599">
    <property type="entry name" value="GPI_mannosylTrfase"/>
</dbReference>
<dbReference type="KEGG" id="bpg:Bathy13g00280"/>
<comment type="catalytic activity">
    <reaction evidence="11">
        <text>an alpha-D-Man-(1-&gt;2)-alpha-D-Man-(1-&gt;2)-alpha-D-Man-(1-&gt;3)-[alpha-D-Man-(1-&gt;2)-alpha-D-Man-(1-&gt;3)-alpha-D-Man-(1-&gt;6)]-beta-D-Man-(1-&gt;4)-beta-D-GlcNAc-(1-&gt;4)-alpha-D-GlcNAc-diphospho-di-trans,poly-cis-dolichol + a di-trans,poly-cis-dolichyl beta-D-mannosyl phosphate = an alpha-D-Man-(1-&gt;2)-alpha-D-Man-(1-&gt;2)-alpha-D-Man-(1-&gt;3)-[alpha-D-Man-(1-&gt;2)-alpha-D-Man-(1-&gt;3)-[alpha-D-Man-(1-&gt;6)]-alpha-D-Man-(1-&gt;6)]-beta-D-Man-(1-&gt;4)-beta-D-GlcNAc-(1-&gt;4)-alpha-D-GlcNAc-diphospho-di-trans,poly-cis-dolichol + a di-trans,poly-cis-dolichyl phosphate + H(+)</text>
        <dbReference type="Rhea" id="RHEA:29535"/>
        <dbReference type="Rhea" id="RHEA-COMP:19498"/>
        <dbReference type="Rhea" id="RHEA-COMP:19501"/>
        <dbReference type="Rhea" id="RHEA-COMP:19518"/>
        <dbReference type="Rhea" id="RHEA-COMP:19519"/>
        <dbReference type="ChEBI" id="CHEBI:15378"/>
        <dbReference type="ChEBI" id="CHEBI:57683"/>
        <dbReference type="ChEBI" id="CHEBI:58211"/>
        <dbReference type="ChEBI" id="CHEBI:132517"/>
        <dbReference type="ChEBI" id="CHEBI:132519"/>
        <dbReference type="EC" id="2.4.1.260"/>
    </reaction>
    <physiologicalReaction direction="left-to-right" evidence="11">
        <dbReference type="Rhea" id="RHEA:29536"/>
    </physiologicalReaction>
</comment>
<evidence type="ECO:0000256" key="11">
    <source>
        <dbReference type="ARBA" id="ARBA00048899"/>
    </source>
</evidence>
<keyword evidence="9 12" id="KW-0472">Membrane</keyword>
<organism evidence="14 15">
    <name type="scientific">Bathycoccus prasinos</name>
    <dbReference type="NCBI Taxonomy" id="41875"/>
    <lineage>
        <taxon>Eukaryota</taxon>
        <taxon>Viridiplantae</taxon>
        <taxon>Chlorophyta</taxon>
        <taxon>Mamiellophyceae</taxon>
        <taxon>Mamiellales</taxon>
        <taxon>Bathycoccaceae</taxon>
        <taxon>Bathycoccus</taxon>
    </lineage>
</organism>
<feature type="transmembrane region" description="Helical" evidence="12">
    <location>
        <begin position="347"/>
        <end position="363"/>
    </location>
</feature>
<evidence type="ECO:0000313" key="15">
    <source>
        <dbReference type="Proteomes" id="UP000198341"/>
    </source>
</evidence>
<dbReference type="Pfam" id="PF03901">
    <property type="entry name" value="Glyco_transf_22"/>
    <property type="match status" value="1"/>
</dbReference>
<evidence type="ECO:0000256" key="12">
    <source>
        <dbReference type="RuleBase" id="RU363075"/>
    </source>
</evidence>